<protein>
    <recommendedName>
        <fullName evidence="2">BEACH-type PH domain-containing protein</fullName>
    </recommendedName>
</protein>
<organism evidence="3 4">
    <name type="scientific">Staurois parvus</name>
    <dbReference type="NCBI Taxonomy" id="386267"/>
    <lineage>
        <taxon>Eukaryota</taxon>
        <taxon>Metazoa</taxon>
        <taxon>Chordata</taxon>
        <taxon>Craniata</taxon>
        <taxon>Vertebrata</taxon>
        <taxon>Euteleostomi</taxon>
        <taxon>Amphibia</taxon>
        <taxon>Batrachia</taxon>
        <taxon>Anura</taxon>
        <taxon>Neobatrachia</taxon>
        <taxon>Ranoidea</taxon>
        <taxon>Ranidae</taxon>
        <taxon>Staurois</taxon>
    </lineage>
</organism>
<reference evidence="3" key="1">
    <citation type="submission" date="2023-05" db="EMBL/GenBank/DDBJ databases">
        <authorList>
            <person name="Stuckert A."/>
        </authorList>
    </citation>
    <scope>NUCLEOTIDE SEQUENCE</scope>
</reference>
<evidence type="ECO:0000256" key="1">
    <source>
        <dbReference type="ARBA" id="ARBA00022574"/>
    </source>
</evidence>
<feature type="non-terminal residue" evidence="3">
    <location>
        <position position="152"/>
    </location>
</feature>
<dbReference type="PROSITE" id="PS51783">
    <property type="entry name" value="PH_BEACH"/>
    <property type="match status" value="1"/>
</dbReference>
<dbReference type="Proteomes" id="UP001162483">
    <property type="component" value="Unassembled WGS sequence"/>
</dbReference>
<comment type="caution">
    <text evidence="3">The sequence shown here is derived from an EMBL/GenBank/DDBJ whole genome shotgun (WGS) entry which is preliminary data.</text>
</comment>
<accession>A0ABN9D141</accession>
<dbReference type="InterPro" id="IPR050865">
    <property type="entry name" value="BEACH_Domain"/>
</dbReference>
<evidence type="ECO:0000313" key="3">
    <source>
        <dbReference type="EMBL" id="CAI9566184.1"/>
    </source>
</evidence>
<dbReference type="Gene3D" id="2.30.29.30">
    <property type="entry name" value="Pleckstrin-homology domain (PH domain)/Phosphotyrosine-binding domain (PTB)"/>
    <property type="match status" value="1"/>
</dbReference>
<name>A0ABN9D141_9NEOB</name>
<dbReference type="SUPFAM" id="SSF50729">
    <property type="entry name" value="PH domain-like"/>
    <property type="match status" value="1"/>
</dbReference>
<gene>
    <name evidence="3" type="ORF">SPARVUS_LOCUS6283518</name>
</gene>
<keyword evidence="4" id="KW-1185">Reference proteome</keyword>
<dbReference type="InterPro" id="IPR023362">
    <property type="entry name" value="PH-BEACH_dom"/>
</dbReference>
<keyword evidence="1" id="KW-0853">WD repeat</keyword>
<dbReference type="PANTHER" id="PTHR13743">
    <property type="entry name" value="BEIGE/BEACH-RELATED"/>
    <property type="match status" value="1"/>
</dbReference>
<sequence length="152" mass="17255">MEVCAAPADLCPRGAWADRSPAEVRWKLSSAETYSRMRLKLVPNYNFDAHAEASALRDNLGTDQSQTLTDSFPLAVAKEAKVNEMEDDQLADEDLMNIYHEETKEPNQKEKLVISEDCELITVVDVIPGRLEVTTQHIYFYDLSSEKEETEE</sequence>
<dbReference type="Pfam" id="PF16057">
    <property type="entry name" value="DUF4800"/>
    <property type="match status" value="1"/>
</dbReference>
<evidence type="ECO:0000259" key="2">
    <source>
        <dbReference type="PROSITE" id="PS51783"/>
    </source>
</evidence>
<dbReference type="EMBL" id="CATNWA010014023">
    <property type="protein sequence ID" value="CAI9566184.1"/>
    <property type="molecule type" value="Genomic_DNA"/>
</dbReference>
<dbReference type="InterPro" id="IPR011993">
    <property type="entry name" value="PH-like_dom_sf"/>
</dbReference>
<dbReference type="PANTHER" id="PTHR13743:SF111">
    <property type="entry name" value="NEUROBEACHIN-LIKE PROTEIN 2"/>
    <property type="match status" value="1"/>
</dbReference>
<evidence type="ECO:0000313" key="4">
    <source>
        <dbReference type="Proteomes" id="UP001162483"/>
    </source>
</evidence>
<proteinExistence type="predicted"/>
<feature type="domain" description="BEACH-type PH" evidence="2">
    <location>
        <begin position="107"/>
        <end position="152"/>
    </location>
</feature>